<accession>J3JHK3</accession>
<gene>
    <name evidence="1" type="ORF">HSB1_00970</name>
</gene>
<evidence type="ECO:0000313" key="1">
    <source>
        <dbReference type="EMBL" id="EJN61056.1"/>
    </source>
</evidence>
<protein>
    <submittedName>
        <fullName evidence="1">Uncharacterized protein</fullName>
    </submittedName>
</protein>
<sequence>MLVDIQFAGRSGEFRLRQDVTRVVSWRTLTRRHASANHLPTKRYFSCGLTLAVSRTLAS</sequence>
<dbReference type="Proteomes" id="UP000007813">
    <property type="component" value="Unassembled WGS sequence"/>
</dbReference>
<organism evidence="1 2">
    <name type="scientific">Halogranum salarium B-1</name>
    <dbReference type="NCBI Taxonomy" id="1210908"/>
    <lineage>
        <taxon>Archaea</taxon>
        <taxon>Methanobacteriati</taxon>
        <taxon>Methanobacteriota</taxon>
        <taxon>Stenosarchaea group</taxon>
        <taxon>Halobacteria</taxon>
        <taxon>Halobacteriales</taxon>
        <taxon>Haloferacaceae</taxon>
    </lineage>
</organism>
<dbReference type="EMBL" id="ALJD01000002">
    <property type="protein sequence ID" value="EJN61056.1"/>
    <property type="molecule type" value="Genomic_DNA"/>
</dbReference>
<reference evidence="1 2" key="1">
    <citation type="journal article" date="2012" name="J. Bacteriol.">
        <title>Draft Genome Sequence of the Extremely Halophilic Archaeon Halogranum salarium B-1T.</title>
        <authorList>
            <person name="Kim K.K."/>
            <person name="Lee K.C."/>
            <person name="Lee J.S."/>
        </authorList>
    </citation>
    <scope>NUCLEOTIDE SEQUENCE [LARGE SCALE GENOMIC DNA]</scope>
    <source>
        <strain evidence="1 2">B-1</strain>
    </source>
</reference>
<dbReference type="AlphaFoldDB" id="J3JHK3"/>
<comment type="caution">
    <text evidence="1">The sequence shown here is derived from an EMBL/GenBank/DDBJ whole genome shotgun (WGS) entry which is preliminary data.</text>
</comment>
<proteinExistence type="predicted"/>
<evidence type="ECO:0000313" key="2">
    <source>
        <dbReference type="Proteomes" id="UP000007813"/>
    </source>
</evidence>
<name>J3JHK3_9EURY</name>